<keyword evidence="3" id="KW-1185">Reference proteome</keyword>
<evidence type="ECO:0000256" key="1">
    <source>
        <dbReference type="SAM" id="MobiDB-lite"/>
    </source>
</evidence>
<dbReference type="Proteomes" id="UP000183995">
    <property type="component" value="Unassembled WGS sequence"/>
</dbReference>
<accession>A0A1M5Z4F5</accession>
<proteinExistence type="predicted"/>
<evidence type="ECO:0000313" key="3">
    <source>
        <dbReference type="Proteomes" id="UP000183995"/>
    </source>
</evidence>
<dbReference type="STRING" id="1123282.SAMN02745823_03198"/>
<feature type="region of interest" description="Disordered" evidence="1">
    <location>
        <begin position="73"/>
        <end position="96"/>
    </location>
</feature>
<reference evidence="2 3" key="1">
    <citation type="submission" date="2016-11" db="EMBL/GenBank/DDBJ databases">
        <authorList>
            <person name="Jaros S."/>
            <person name="Januszkiewicz K."/>
            <person name="Wedrychowicz H."/>
        </authorList>
    </citation>
    <scope>NUCLEOTIDE SEQUENCE [LARGE SCALE GENOMIC DNA]</scope>
    <source>
        <strain evidence="2 3">DSM 10068</strain>
    </source>
</reference>
<organism evidence="2 3">
    <name type="scientific">Sporobacter termitidis DSM 10068</name>
    <dbReference type="NCBI Taxonomy" id="1123282"/>
    <lineage>
        <taxon>Bacteria</taxon>
        <taxon>Bacillati</taxon>
        <taxon>Bacillota</taxon>
        <taxon>Clostridia</taxon>
        <taxon>Eubacteriales</taxon>
        <taxon>Oscillospiraceae</taxon>
        <taxon>Sporobacter</taxon>
    </lineage>
</organism>
<dbReference type="AlphaFoldDB" id="A0A1M5Z4F5"/>
<name>A0A1M5Z4F5_9FIRM</name>
<protein>
    <submittedName>
        <fullName evidence="2">Uncharacterized protein</fullName>
    </submittedName>
</protein>
<dbReference type="EMBL" id="FQXV01000013">
    <property type="protein sequence ID" value="SHI19014.1"/>
    <property type="molecule type" value="Genomic_DNA"/>
</dbReference>
<gene>
    <name evidence="2" type="ORF">SAMN02745823_03198</name>
</gene>
<evidence type="ECO:0000313" key="2">
    <source>
        <dbReference type="EMBL" id="SHI19014.1"/>
    </source>
</evidence>
<sequence length="217" mass="24247">MTIVPRASLFLLNTVRKAAGTCLFPAYLCRKSIISRAFRRPIHTKSGRWYLSTKRTAPAGYQGPLSQHAKKAAPHIGSGRSLSKKLPTRLKASQSLPPERQINRKFVTQEDMRLRSDSFHAALCRIKPKGLYRQLEAASHIGCGLKADGNGVLIKKLHFPGFHDGFQALLDAELFVYARAVVLDGPFCNKQLVGDFNIRAFGRHQLQNLQFPRAQQA</sequence>